<dbReference type="Proteomes" id="UP001154322">
    <property type="component" value="Unassembled WGS sequence"/>
</dbReference>
<keyword evidence="1" id="KW-0732">Signal</keyword>
<evidence type="ECO:0000259" key="2">
    <source>
        <dbReference type="SMART" id="SM00635"/>
    </source>
</evidence>
<feature type="domain" description="BIG2" evidence="2">
    <location>
        <begin position="565"/>
        <end position="645"/>
    </location>
</feature>
<dbReference type="SMART" id="SM00635">
    <property type="entry name" value="BID_2"/>
    <property type="match status" value="8"/>
</dbReference>
<dbReference type="Gene3D" id="2.60.40.1080">
    <property type="match status" value="8"/>
</dbReference>
<evidence type="ECO:0000256" key="1">
    <source>
        <dbReference type="SAM" id="SignalP"/>
    </source>
</evidence>
<feature type="domain" description="BIG2" evidence="2">
    <location>
        <begin position="400"/>
        <end position="477"/>
    </location>
</feature>
<feature type="domain" description="BIG2" evidence="2">
    <location>
        <begin position="214"/>
        <end position="296"/>
    </location>
</feature>
<feature type="domain" description="BIG2" evidence="2">
    <location>
        <begin position="649"/>
        <end position="728"/>
    </location>
</feature>
<protein>
    <submittedName>
        <fullName evidence="3">Ig-like domain-containing protein</fullName>
    </submittedName>
</protein>
<feature type="chain" id="PRO_5047282546" evidence="1">
    <location>
        <begin position="33"/>
        <end position="730"/>
    </location>
</feature>
<dbReference type="EMBL" id="CALYLO010000016">
    <property type="protein sequence ID" value="CAH8249399.1"/>
    <property type="molecule type" value="Genomic_DNA"/>
</dbReference>
<accession>A0ABN8UE64</accession>
<evidence type="ECO:0000313" key="4">
    <source>
        <dbReference type="Proteomes" id="UP001154322"/>
    </source>
</evidence>
<dbReference type="InterPro" id="IPR008964">
    <property type="entry name" value="Invasin/intimin_cell_adhesion"/>
</dbReference>
<feature type="domain" description="BIG2" evidence="2">
    <location>
        <begin position="35"/>
        <end position="117"/>
    </location>
</feature>
<evidence type="ECO:0000313" key="3">
    <source>
        <dbReference type="EMBL" id="CAH8249399.1"/>
    </source>
</evidence>
<feature type="domain" description="BIG2" evidence="2">
    <location>
        <begin position="300"/>
        <end position="382"/>
    </location>
</feature>
<organism evidence="3 4">
    <name type="scientific">Paenibacillus melissococcoides</name>
    <dbReference type="NCBI Taxonomy" id="2912268"/>
    <lineage>
        <taxon>Bacteria</taxon>
        <taxon>Bacillati</taxon>
        <taxon>Bacillota</taxon>
        <taxon>Bacilli</taxon>
        <taxon>Bacillales</taxon>
        <taxon>Paenibacillaceae</taxon>
        <taxon>Paenibacillus</taxon>
    </lineage>
</organism>
<name>A0ABN8UE64_9BACL</name>
<sequence>MNPTWKKTSWLSIVLVCALVIGLLPFHGVANAADTVTDVHFESDVSPVHVIVEGQSVQLKLIGTIKGEQKDVTGLADWSSSNPSAVTVDAGWVKGAGKGTSEITAKYQGYTVKKTVVSNYMYDELSIRSADTGVDIDKETTLYLGMKPNWKAFAFDNDGNTENDVTTDATWSSSNSSVVEVNKGKLTLKEKGEAEITVKHKGLTSKIKIKVELPYEELILSPDKLIEFEFGDAAVNVIAKAKTKDGNLEDVTDKADWSTSDSGIAEVKDGAVKPIGVGTATITATYLGATKSVTVVVRPSYQAMRISPDKKQTMLLGDAPLQVQTFVLNSADTQEEVTHLAEWTSSNVMAVTVEQGRVYAKAAGTATVTAKYKGLSKSIEVNVIPAIEKLEWPEEDKDKDDDGIRKMDIYMEESQSLPKVSAVTLGGDTVDVSDLAVWTSSNTGVISIKDEKMKAESRGTATLTATVRDHTISMEVTVKRKALILQSSTAEMNIVTGREQAVPDVTVIYMNGDEENITSEVKWESSSPNLIVVNGKIKGLVASKVTLTGTYANVKISVKVTVEEEVVRFEIEPENVTLNVKKSQSIKVTGYYKNGKKISLGSKVNWKSDNEKIATVKGSSVKGVAIGSTLLTGEFQGQKLEVQVTVKPKLTKLIAEPGSLKLTAGQKANWKVKAIYDTGEVVDVTSSVTFVPSNTHVKVERGSVQAVSKGSTSVKLTFDGKSTSLRVSVK</sequence>
<reference evidence="3" key="1">
    <citation type="submission" date="2022-06" db="EMBL/GenBank/DDBJ databases">
        <authorList>
            <person name="Dietemann V."/>
            <person name="Ory F."/>
            <person name="Dainat B."/>
            <person name="Oberhansli S."/>
        </authorList>
    </citation>
    <scope>NUCLEOTIDE SEQUENCE</scope>
    <source>
        <strain evidence="3">Ena-SAMPLE-TAB-26-04-2022-14:26:32:270-5432</strain>
    </source>
</reference>
<dbReference type="InterPro" id="IPR003343">
    <property type="entry name" value="Big_2"/>
</dbReference>
<proteinExistence type="predicted"/>
<keyword evidence="4" id="KW-1185">Reference proteome</keyword>
<dbReference type="SUPFAM" id="SSF49373">
    <property type="entry name" value="Invasin/intimin cell-adhesion fragments"/>
    <property type="match status" value="6"/>
</dbReference>
<feature type="domain" description="BIG2" evidence="2">
    <location>
        <begin position="130"/>
        <end position="210"/>
    </location>
</feature>
<feature type="domain" description="BIG2" evidence="2">
    <location>
        <begin position="489"/>
        <end position="561"/>
    </location>
</feature>
<gene>
    <name evidence="3" type="ORF">WJ0W_006584</name>
</gene>
<dbReference type="Pfam" id="PF02368">
    <property type="entry name" value="Big_2"/>
    <property type="match status" value="1"/>
</dbReference>
<comment type="caution">
    <text evidence="3">The sequence shown here is derived from an EMBL/GenBank/DDBJ whole genome shotgun (WGS) entry which is preliminary data.</text>
</comment>
<feature type="signal peptide" evidence="1">
    <location>
        <begin position="1"/>
        <end position="32"/>
    </location>
</feature>
<dbReference type="RefSeq" id="WP_213430486.1">
    <property type="nucleotide sequence ID" value="NZ_AP031286.1"/>
</dbReference>